<keyword evidence="5 6" id="KW-0326">Glycosidase</keyword>
<dbReference type="InterPro" id="IPR003476">
    <property type="entry name" value="Glyco_hydro_42"/>
</dbReference>
<organism evidence="10 11">
    <name type="scientific">Clostridium zeae</name>
    <dbReference type="NCBI Taxonomy" id="2759022"/>
    <lineage>
        <taxon>Bacteria</taxon>
        <taxon>Bacillati</taxon>
        <taxon>Bacillota</taxon>
        <taxon>Clostridia</taxon>
        <taxon>Eubacteriales</taxon>
        <taxon>Clostridiaceae</taxon>
        <taxon>Clostridium</taxon>
    </lineage>
</organism>
<dbReference type="PANTHER" id="PTHR36447">
    <property type="entry name" value="BETA-GALACTOSIDASE GANA"/>
    <property type="match status" value="1"/>
</dbReference>
<evidence type="ECO:0000313" key="10">
    <source>
        <dbReference type="EMBL" id="GFZ33779.1"/>
    </source>
</evidence>
<comment type="similarity">
    <text evidence="2 6">Belongs to the glycosyl hydrolase 42 family.</text>
</comment>
<evidence type="ECO:0000313" key="11">
    <source>
        <dbReference type="Proteomes" id="UP000663802"/>
    </source>
</evidence>
<dbReference type="EMBL" id="BMBA01000007">
    <property type="protein sequence ID" value="GFZ33779.1"/>
    <property type="molecule type" value="Genomic_DNA"/>
</dbReference>
<dbReference type="Gene3D" id="3.40.50.880">
    <property type="match status" value="1"/>
</dbReference>
<sequence length="679" mass="78795">MINEKLPFIFYGGDYNPDQWSEEVLEEDIRLFKKANINVVTLPVFSWAKLQPSEEVYDFQWLDKILDKLAESNLYVCLATSTAAQPAWMSKKYPEMLPVDFDGRKRKHGGRVNFCPTSKVYREMSKKLTRGLAERYKDHPSLLLWHIGNEYGNYCYCEHCEEEFRIWLKKRYGTIENLNKAWNMSFWGHTVYDFDEIVVPSGISEMWRDNGRDRSNFQGISLDYHRFMSEAIFNCYLEEYKIIKEITPDLYVTTNLMGTYKPLDYFKWAEKMDVISWDNYPQLIDPMYVTALRHDLMRGLKDGKPFMLMEQTPSQQNWQPYNGLKRPGVMRLQSYQAVAHGADTVMFFQLRRSIGACEKYHGAVIEHVGHENTRVFRECTKLGEELNSLKDKIIDSRIEAKVAIVFDWENWWAVELSSGPTIELNYLKQIEKYYKAFHDKNIAIDFVKSEADFSKYDVVIAPLLYMVKKGVAENIENFVENGGTFITTFFSGIVNENDLVTLGGYPGELRKVLGIWVEEIDALFPHMKNSIKVVDKAINLSDEYSCGMLCDILHLEGAKALAFYGSDFYKGSPVITKNEFGKGRAYYIASDPEELFIKDFIGQVCNEKNISSNFDNIEGVEITERVKGDCKYIFILNHNEYSVEIKLNKNVYLDLLTGEKKSESVTINSKDLLILEDKI</sequence>
<keyword evidence="11" id="KW-1185">Reference proteome</keyword>
<comment type="catalytic activity">
    <reaction evidence="1 6">
        <text>Hydrolysis of terminal non-reducing beta-D-galactose residues in beta-D-galactosides.</text>
        <dbReference type="EC" id="3.2.1.23"/>
    </reaction>
</comment>
<evidence type="ECO:0000256" key="1">
    <source>
        <dbReference type="ARBA" id="ARBA00001412"/>
    </source>
</evidence>
<evidence type="ECO:0000256" key="4">
    <source>
        <dbReference type="ARBA" id="ARBA00022801"/>
    </source>
</evidence>
<dbReference type="InterPro" id="IPR013529">
    <property type="entry name" value="Glyco_hydro_42_N"/>
</dbReference>
<dbReference type="Gene3D" id="2.60.40.1180">
    <property type="entry name" value="Golgi alpha-mannosidase II"/>
    <property type="match status" value="1"/>
</dbReference>
<feature type="domain" description="Glycoside hydrolase family 42 N-terminal" evidence="7">
    <location>
        <begin position="14"/>
        <end position="389"/>
    </location>
</feature>
<keyword evidence="4 6" id="KW-0378">Hydrolase</keyword>
<evidence type="ECO:0000259" key="8">
    <source>
        <dbReference type="Pfam" id="PF08532"/>
    </source>
</evidence>
<dbReference type="InterPro" id="IPR013739">
    <property type="entry name" value="Beta_galactosidase_C"/>
</dbReference>
<evidence type="ECO:0000259" key="7">
    <source>
        <dbReference type="Pfam" id="PF02449"/>
    </source>
</evidence>
<feature type="domain" description="Beta-galactosidase trimerisation" evidence="8">
    <location>
        <begin position="400"/>
        <end position="610"/>
    </location>
</feature>
<dbReference type="SUPFAM" id="SSF51445">
    <property type="entry name" value="(Trans)glycosidases"/>
    <property type="match status" value="1"/>
</dbReference>
<evidence type="ECO:0000256" key="3">
    <source>
        <dbReference type="ARBA" id="ARBA00012756"/>
    </source>
</evidence>
<reference evidence="10 11" key="1">
    <citation type="journal article" date="2021" name="Int. J. Syst. Evol. Microbiol.">
        <title>Clostridium zeae sp. nov., isolated from corn silage.</title>
        <authorList>
            <person name="Kobayashi H."/>
            <person name="Tanizawa Y."/>
            <person name="Yagura M."/>
            <person name="Sakamoto M."/>
            <person name="Ohkuma M."/>
            <person name="Tohno M."/>
        </authorList>
    </citation>
    <scope>NUCLEOTIDE SEQUENCE [LARGE SCALE GENOMIC DNA]</scope>
    <source>
        <strain evidence="10 11">CSC2</strain>
    </source>
</reference>
<dbReference type="Proteomes" id="UP000663802">
    <property type="component" value="Unassembled WGS sequence"/>
</dbReference>
<dbReference type="PIRSF" id="PIRSF001084">
    <property type="entry name" value="B-galactosidase"/>
    <property type="match status" value="1"/>
</dbReference>
<gene>
    <name evidence="10" type="ORF">CSC2_43050</name>
</gene>
<comment type="caution">
    <text evidence="10">The sequence shown here is derived from an EMBL/GenBank/DDBJ whole genome shotgun (WGS) entry which is preliminary data.</text>
</comment>
<dbReference type="InterPro" id="IPR017853">
    <property type="entry name" value="GH"/>
</dbReference>
<evidence type="ECO:0000259" key="9">
    <source>
        <dbReference type="Pfam" id="PF08533"/>
    </source>
</evidence>
<dbReference type="CDD" id="cd03143">
    <property type="entry name" value="A4_beta-galactosidase_middle_domain"/>
    <property type="match status" value="1"/>
</dbReference>
<dbReference type="PANTHER" id="PTHR36447:SF1">
    <property type="entry name" value="BETA-GALACTOSIDASE GANA"/>
    <property type="match status" value="1"/>
</dbReference>
<protein>
    <recommendedName>
        <fullName evidence="3 6">Beta-galactosidase</fullName>
        <shortName evidence="6">Beta-gal</shortName>
        <ecNumber evidence="3 6">3.2.1.23</ecNumber>
    </recommendedName>
</protein>
<evidence type="ECO:0000256" key="5">
    <source>
        <dbReference type="ARBA" id="ARBA00023295"/>
    </source>
</evidence>
<dbReference type="Pfam" id="PF08533">
    <property type="entry name" value="Glyco_hydro_42C"/>
    <property type="match status" value="1"/>
</dbReference>
<dbReference type="Pfam" id="PF08532">
    <property type="entry name" value="Glyco_hydro_42M"/>
    <property type="match status" value="1"/>
</dbReference>
<dbReference type="SUPFAM" id="SSF52317">
    <property type="entry name" value="Class I glutamine amidotransferase-like"/>
    <property type="match status" value="1"/>
</dbReference>
<dbReference type="Pfam" id="PF02449">
    <property type="entry name" value="Glyco_hydro_42"/>
    <property type="match status" value="1"/>
</dbReference>
<feature type="domain" description="Beta-galactosidase C-terminal" evidence="9">
    <location>
        <begin position="619"/>
        <end position="676"/>
    </location>
</feature>
<evidence type="ECO:0000256" key="2">
    <source>
        <dbReference type="ARBA" id="ARBA00005940"/>
    </source>
</evidence>
<dbReference type="EC" id="3.2.1.23" evidence="3 6"/>
<dbReference type="InterPro" id="IPR013780">
    <property type="entry name" value="Glyco_hydro_b"/>
</dbReference>
<dbReference type="InterPro" id="IPR029062">
    <property type="entry name" value="Class_I_gatase-like"/>
</dbReference>
<dbReference type="RefSeq" id="WP_206872270.1">
    <property type="nucleotide sequence ID" value="NZ_BMBA01000007.1"/>
</dbReference>
<evidence type="ECO:0000256" key="6">
    <source>
        <dbReference type="PIRNR" id="PIRNR001084"/>
    </source>
</evidence>
<name>A0ABQ1EGK2_9CLOT</name>
<accession>A0ABQ1EGK2</accession>
<dbReference type="InterPro" id="IPR013738">
    <property type="entry name" value="Beta_galactosidase_Trimer"/>
</dbReference>
<dbReference type="Gene3D" id="3.20.20.80">
    <property type="entry name" value="Glycosidases"/>
    <property type="match status" value="1"/>
</dbReference>
<proteinExistence type="inferred from homology"/>